<keyword evidence="1" id="KW-0614">Plasmid</keyword>
<reference evidence="1" key="2">
    <citation type="journal article" date="2005" name="Microbiology">
        <title>Characterization of a regulatory gene essential for the production of the angucycline-like polyketide antibiotic auricin in Streptomyces aureofaciens CCM 3239.</title>
        <authorList>
            <person name="Novakova R."/>
            <person name="Homerova D."/>
            <person name="Feckova L."/>
            <person name="Kormanec J."/>
        </authorList>
    </citation>
    <scope>NUCLEOTIDE SEQUENCE</scope>
    <source>
        <strain evidence="1">CCM3239</strain>
        <plasmid evidence="1">pSA3239</plasmid>
    </source>
</reference>
<dbReference type="InterPro" id="IPR022073">
    <property type="entry name" value="T4BSS_DotH_IcmK"/>
</dbReference>
<reference evidence="1" key="8">
    <citation type="journal article" date="2015" name="Appl. Microbiol. Biotechnol.">
        <title>Characterisation of the genes involved in the biosynthesis and attachment of the aminodeoxysugar D-forosamine in the auricin gene cluster of Streptomyces aureofaciens CCM3239.</title>
        <authorList>
            <person name="Bekeova C."/>
            <person name="Rehakova A."/>
            <person name="Feckova L."/>
            <person name="Vlckova S."/>
            <person name="Novakova R."/>
            <person name="Mingyar E."/>
            <person name="Kormanec J."/>
        </authorList>
    </citation>
    <scope>NUCLEOTIDE SEQUENCE</scope>
    <source>
        <strain evidence="1">CCM3239</strain>
        <plasmid evidence="1">pSA3239</plasmid>
    </source>
</reference>
<protein>
    <submittedName>
        <fullName evidence="1">Uncharacterized protein</fullName>
    </submittedName>
</protein>
<proteinExistence type="predicted"/>
<organism evidence="1">
    <name type="scientific">Kitasatospora aureofaciens</name>
    <name type="common">Streptomyces aureofaciens</name>
    <dbReference type="NCBI Taxonomy" id="1894"/>
    <lineage>
        <taxon>Bacteria</taxon>
        <taxon>Bacillati</taxon>
        <taxon>Actinomycetota</taxon>
        <taxon>Actinomycetes</taxon>
        <taxon>Kitasatosporales</taxon>
        <taxon>Streptomycetaceae</taxon>
        <taxon>Kitasatospora</taxon>
    </lineage>
</organism>
<geneLocation type="plasmid" evidence="1">
    <name>pSA3239</name>
</geneLocation>
<evidence type="ECO:0000313" key="1">
    <source>
        <dbReference type="EMBL" id="AIE42009.1"/>
    </source>
</evidence>
<sequence length="88" mass="9821">MAQHVTLLNVLEGVVPRRAVALTVRGGPVQAWLFDHRVYLRTRLTLISPAWTATVSSPDGTRAYEMPRTRHLLGFADGRSVRLEIEGL</sequence>
<reference evidence="1" key="3">
    <citation type="journal article" date="2010" name="Folia Microbiol. (Praha)">
        <title>Identification and characterization of an indigoidine-like gene for a blue pigment biosynthesis in Streptomyces aureofaciens CCM 3239.</title>
        <authorList>
            <person name="Novakova R."/>
            <person name="Odnogova Z."/>
            <person name="Kutas P."/>
            <person name="Feckova L."/>
            <person name="Kormanec J."/>
        </authorList>
    </citation>
    <scope>NUCLEOTIDE SEQUENCE</scope>
    <source>
        <strain evidence="1">CCM3239</strain>
        <plasmid evidence="1">pSA3239</plasmid>
    </source>
</reference>
<dbReference type="Pfam" id="PF12293">
    <property type="entry name" value="T4BSS_DotH_IcmK"/>
    <property type="match status" value="1"/>
</dbReference>
<reference evidence="1" key="1">
    <citation type="journal article" date="2002" name="Gene">
        <title>Cloning and characterization of a polyketide synthase gene cluster involved in biosynthesis of a proposed angucycline-like polyketide auricin in Streptomyces aureofaciens CCM 3239.</title>
        <authorList>
            <person name="Novakova R."/>
            <person name="Bistakova J."/>
            <person name="Homerova D."/>
            <person name="Rezuchova B."/>
            <person name="Kormanec J."/>
        </authorList>
    </citation>
    <scope>NUCLEOTIDE SEQUENCE</scope>
    <source>
        <strain evidence="1">CCM3239</strain>
        <plasmid evidence="1">pSA3239</plasmid>
    </source>
</reference>
<reference evidence="1" key="7">
    <citation type="journal article" date="2014" name="Appl. Microbiol. Biotechnol.">
        <title>Intriguing properties of the angucycline antibiotic auricin and complex regulation of its biosynthesis.</title>
        <authorList>
            <person name="Kormanec J."/>
            <person name="Novakova R."/>
            <person name="Mingyar E."/>
            <person name="Feckova L."/>
        </authorList>
    </citation>
    <scope>NUCLEOTIDE SEQUENCE</scope>
    <source>
        <strain evidence="1">CCM3239</strain>
        <plasmid evidence="1">pSA3239</plasmid>
    </source>
</reference>
<reference evidence="1" key="5">
    <citation type="journal article" date="2011" name="Microbiology">
        <title>The role of two SARP family transcriptional regulators in regulation of the auricin gene cluster in Streptomyces aureofaciens CCM 3239.</title>
        <authorList>
            <person name="Novakova R."/>
            <person name="Rehakova A."/>
            <person name="Kutas P."/>
            <person name="Feckova L."/>
            <person name="Kormanec J."/>
        </authorList>
    </citation>
    <scope>NUCLEOTIDE SEQUENCE</scope>
    <source>
        <strain evidence="1">CCM3239</strain>
        <plasmid evidence="1">pSA3239</plasmid>
    </source>
</reference>
<reference evidence="1" key="4">
    <citation type="journal article" date="2010" name="Microbiology">
        <title>The role of the TetR-family transcriptional regulator Aur1R in negative regulation of the auricin gene cluster in Streptomyces aureofaciens CCM 3239.</title>
        <authorList>
            <person name="Novakova R."/>
            <person name="Kutas P."/>
            <person name="Feckova L."/>
            <person name="Kormanec J."/>
        </authorList>
    </citation>
    <scope>NUCLEOTIDE SEQUENCE</scope>
    <source>
        <strain evidence="1">CCM3239</strain>
        <plasmid evidence="1">pSA3239</plasmid>
    </source>
</reference>
<name>A0A068L825_KITAU</name>
<dbReference type="AlphaFoldDB" id="A0A068L825"/>
<dbReference type="EMBL" id="KJ396772">
    <property type="protein sequence ID" value="AIE42009.1"/>
    <property type="molecule type" value="Genomic_DNA"/>
</dbReference>
<accession>A0A068L825</accession>
<reference evidence="1" key="6">
    <citation type="journal article" date="2013" name="FEMS Microbiol. Lett.">
        <title>The gene cluster aur1 for the angucycline antibiotic auricin is located on a large linear plasmid pSA3239 in Streptomyces aureofaciens CCM 3239.</title>
        <authorList>
            <person name="Novakova R."/>
            <person name="Knirschova R."/>
            <person name="Farkasovsky M."/>
            <person name="Feckova L."/>
            <person name="Rehakova A."/>
            <person name="Mingyar E."/>
            <person name="Kormanec J."/>
        </authorList>
    </citation>
    <scope>NUCLEOTIDE SEQUENCE</scope>
    <source>
        <strain evidence="1">CCM3239</strain>
        <plasmid evidence="1">pSA3239</plasmid>
    </source>
</reference>